<keyword evidence="3" id="KW-1185">Reference proteome</keyword>
<dbReference type="Gene3D" id="3.90.25.10">
    <property type="entry name" value="UDP-galactose 4-epimerase, domain 1"/>
    <property type="match status" value="1"/>
</dbReference>
<dbReference type="Pfam" id="PF13460">
    <property type="entry name" value="NAD_binding_10"/>
    <property type="match status" value="1"/>
</dbReference>
<dbReference type="RefSeq" id="WP_220221114.1">
    <property type="nucleotide sequence ID" value="NZ_CP048268.1"/>
</dbReference>
<dbReference type="InterPro" id="IPR016040">
    <property type="entry name" value="NAD(P)-bd_dom"/>
</dbReference>
<dbReference type="InterPro" id="IPR052718">
    <property type="entry name" value="NmrA-type_oxidoreductase"/>
</dbReference>
<evidence type="ECO:0000313" key="3">
    <source>
        <dbReference type="Proteomes" id="UP000826550"/>
    </source>
</evidence>
<dbReference type="SUPFAM" id="SSF51735">
    <property type="entry name" value="NAD(P)-binding Rossmann-fold domains"/>
    <property type="match status" value="1"/>
</dbReference>
<dbReference type="PANTHER" id="PTHR47129">
    <property type="entry name" value="QUINONE OXIDOREDUCTASE 2"/>
    <property type="match status" value="1"/>
</dbReference>
<evidence type="ECO:0000313" key="2">
    <source>
        <dbReference type="EMBL" id="QYN52774.1"/>
    </source>
</evidence>
<dbReference type="Gene3D" id="3.40.50.720">
    <property type="entry name" value="NAD(P)-binding Rossmann-like Domain"/>
    <property type="match status" value="1"/>
</dbReference>
<organism evidence="2 3">
    <name type="scientific">Lactobacillus panisapium</name>
    <dbReference type="NCBI Taxonomy" id="2012495"/>
    <lineage>
        <taxon>Bacteria</taxon>
        <taxon>Bacillati</taxon>
        <taxon>Bacillota</taxon>
        <taxon>Bacilli</taxon>
        <taxon>Lactobacillales</taxon>
        <taxon>Lactobacillaceae</taxon>
        <taxon>Lactobacillus</taxon>
    </lineage>
</organism>
<accession>A0ABX8W5A6</accession>
<sequence>MKYAVTAATGNFGQLAVKYLSQLTSSKDIVVVARNREKAEKLFPNFEIRIGDYDKQTSITKALQGIDRVLFISSQPGGKVDRKVQHQNVVNAIQANHVSFVAYTSFAHAQSSPTPLAQDHKLTEDMIIKTNIAHSFLRNNWYLENEAGFFASAKEAQKAVYWADNCAGWALESEYAQAAANVLTSSEPREVYEFTGKPITYQELGQATSEALGKKCSILQVSRENYIADLENKGLDHSTATLYASFQEPIASGSLNETSSDLPLVLGHPLTDLSTAIKKIVL</sequence>
<evidence type="ECO:0000259" key="1">
    <source>
        <dbReference type="Pfam" id="PF13460"/>
    </source>
</evidence>
<protein>
    <submittedName>
        <fullName evidence="2">NAD(P)H-binding protein</fullName>
    </submittedName>
</protein>
<dbReference type="EMBL" id="CP048268">
    <property type="protein sequence ID" value="QYN52774.1"/>
    <property type="molecule type" value="Genomic_DNA"/>
</dbReference>
<dbReference type="InterPro" id="IPR036291">
    <property type="entry name" value="NAD(P)-bd_dom_sf"/>
</dbReference>
<feature type="domain" description="NAD(P)-binding" evidence="1">
    <location>
        <begin position="8"/>
        <end position="148"/>
    </location>
</feature>
<name>A0ABX8W5A6_9LACO</name>
<reference evidence="2 3" key="1">
    <citation type="submission" date="2020-01" db="EMBL/GenBank/DDBJ databases">
        <title>Vast differences in strain-level diversity in the gut microbiota of two closely related honey bee species.</title>
        <authorList>
            <person name="Ellegaard K.M."/>
            <person name="Suenami S."/>
            <person name="Miyazaki R."/>
            <person name="Engel P."/>
        </authorList>
    </citation>
    <scope>NUCLEOTIDE SEQUENCE [LARGE SCALE GENOMIC DNA]</scope>
    <source>
        <strain evidence="2 3">ESL0416</strain>
    </source>
</reference>
<proteinExistence type="predicted"/>
<dbReference type="PANTHER" id="PTHR47129:SF1">
    <property type="entry name" value="NMRA-LIKE DOMAIN-CONTAINING PROTEIN"/>
    <property type="match status" value="1"/>
</dbReference>
<dbReference type="Proteomes" id="UP000826550">
    <property type="component" value="Chromosome"/>
</dbReference>
<gene>
    <name evidence="2" type="ORF">GYM71_04825</name>
</gene>